<dbReference type="SUPFAM" id="SSF51905">
    <property type="entry name" value="FAD/NAD(P)-binding domain"/>
    <property type="match status" value="1"/>
</dbReference>
<gene>
    <name evidence="4" type="ORF">GCM10025862_00250</name>
</gene>
<dbReference type="Proteomes" id="UP001157109">
    <property type="component" value="Unassembled WGS sequence"/>
</dbReference>
<dbReference type="InterPro" id="IPR002938">
    <property type="entry name" value="FAD-bd"/>
</dbReference>
<dbReference type="InterPro" id="IPR036188">
    <property type="entry name" value="FAD/NAD-bd_sf"/>
</dbReference>
<dbReference type="Pfam" id="PF01494">
    <property type="entry name" value="FAD_binding_3"/>
    <property type="match status" value="1"/>
</dbReference>
<evidence type="ECO:0000259" key="3">
    <source>
        <dbReference type="Pfam" id="PF01494"/>
    </source>
</evidence>
<protein>
    <recommendedName>
        <fullName evidence="3">FAD-binding domain-containing protein</fullName>
    </recommendedName>
</protein>
<evidence type="ECO:0000256" key="1">
    <source>
        <dbReference type="ARBA" id="ARBA00023002"/>
    </source>
</evidence>
<evidence type="ECO:0000256" key="2">
    <source>
        <dbReference type="ARBA" id="ARBA00023033"/>
    </source>
</evidence>
<reference evidence="5" key="1">
    <citation type="journal article" date="2019" name="Int. J. Syst. Evol. Microbiol.">
        <title>The Global Catalogue of Microorganisms (GCM) 10K type strain sequencing project: providing services to taxonomists for standard genome sequencing and annotation.</title>
        <authorList>
            <consortium name="The Broad Institute Genomics Platform"/>
            <consortium name="The Broad Institute Genome Sequencing Center for Infectious Disease"/>
            <person name="Wu L."/>
            <person name="Ma J."/>
        </authorList>
    </citation>
    <scope>NUCLEOTIDE SEQUENCE [LARGE SCALE GENOMIC DNA]</scope>
    <source>
        <strain evidence="5">NBRC 105830</strain>
    </source>
</reference>
<evidence type="ECO:0000313" key="4">
    <source>
        <dbReference type="EMBL" id="GMA18004.1"/>
    </source>
</evidence>
<evidence type="ECO:0000313" key="5">
    <source>
        <dbReference type="Proteomes" id="UP001157109"/>
    </source>
</evidence>
<keyword evidence="5" id="KW-1185">Reference proteome</keyword>
<dbReference type="InterPro" id="IPR050493">
    <property type="entry name" value="FAD-dep_Monooxygenase_BioMet"/>
</dbReference>
<keyword evidence="1" id="KW-0560">Oxidoreductase</keyword>
<comment type="caution">
    <text evidence="4">The sequence shown here is derived from an EMBL/GenBank/DDBJ whole genome shotgun (WGS) entry which is preliminary data.</text>
</comment>
<accession>A0ABQ6HKG1</accession>
<name>A0ABQ6HKG1_9MICO</name>
<feature type="domain" description="FAD-binding" evidence="3">
    <location>
        <begin position="2"/>
        <end position="182"/>
    </location>
</feature>
<dbReference type="Gene3D" id="3.50.50.60">
    <property type="entry name" value="FAD/NAD(P)-binding domain"/>
    <property type="match status" value="1"/>
</dbReference>
<sequence>MVGADGVRSRVRGLVAPHAVDRVETPYVALRGIVPAARLGPLDTQPFDTMPSDTQPFDTLPFGEYWGPGRLFGLVPLAGERCYWFATHRSALGPEPLDVDAVVAEAQAVFADAAPIARTTLQSAGSAAGTLATRLWVAPPMRRYVHGRYVVMGDAAHASLPNLGRGACDAILDAVTLGETLNAGGSLLAWQARRLPLTQGARVLAGRVMALALAARGQRARDTALAGVGRLARLAASTHQGPATAR</sequence>
<proteinExistence type="predicted"/>
<dbReference type="EMBL" id="BSUJ01000001">
    <property type="protein sequence ID" value="GMA18004.1"/>
    <property type="molecule type" value="Genomic_DNA"/>
</dbReference>
<keyword evidence="2" id="KW-0503">Monooxygenase</keyword>
<dbReference type="PANTHER" id="PTHR13789">
    <property type="entry name" value="MONOOXYGENASE"/>
    <property type="match status" value="1"/>
</dbReference>
<dbReference type="PANTHER" id="PTHR13789:SF309">
    <property type="entry name" value="PUTATIVE (AFU_ORTHOLOGUE AFUA_6G14510)-RELATED"/>
    <property type="match status" value="1"/>
</dbReference>
<organism evidence="4 5">
    <name type="scientific">Arsenicicoccus piscis</name>
    <dbReference type="NCBI Taxonomy" id="673954"/>
    <lineage>
        <taxon>Bacteria</taxon>
        <taxon>Bacillati</taxon>
        <taxon>Actinomycetota</taxon>
        <taxon>Actinomycetes</taxon>
        <taxon>Micrococcales</taxon>
        <taxon>Intrasporangiaceae</taxon>
        <taxon>Arsenicicoccus</taxon>
    </lineage>
</organism>